<evidence type="ECO:0000313" key="7">
    <source>
        <dbReference type="EMBL" id="MFC6389500.1"/>
    </source>
</evidence>
<keyword evidence="4 6" id="KW-1133">Transmembrane helix</keyword>
<name>A0ABW1WQP8_9HYPH</name>
<proteinExistence type="predicted"/>
<evidence type="ECO:0000256" key="6">
    <source>
        <dbReference type="SAM" id="Phobius"/>
    </source>
</evidence>
<keyword evidence="5 6" id="KW-0472">Membrane</keyword>
<feature type="transmembrane region" description="Helical" evidence="6">
    <location>
        <begin position="179"/>
        <end position="199"/>
    </location>
</feature>
<evidence type="ECO:0000256" key="5">
    <source>
        <dbReference type="ARBA" id="ARBA00023136"/>
    </source>
</evidence>
<comment type="subcellular location">
    <subcellularLocation>
        <location evidence="1">Membrane</location>
        <topology evidence="1">Multi-pass membrane protein</topology>
    </subcellularLocation>
</comment>
<dbReference type="RefSeq" id="WP_192282436.1">
    <property type="nucleotide sequence ID" value="NZ_JBHSTT010000030.1"/>
</dbReference>
<comment type="caution">
    <text evidence="7">The sequence shown here is derived from an EMBL/GenBank/DDBJ whole genome shotgun (WGS) entry which is preliminary data.</text>
</comment>
<dbReference type="EMBL" id="JBHSTT010000030">
    <property type="protein sequence ID" value="MFC6389500.1"/>
    <property type="molecule type" value="Genomic_DNA"/>
</dbReference>
<feature type="transmembrane region" description="Helical" evidence="6">
    <location>
        <begin position="59"/>
        <end position="77"/>
    </location>
</feature>
<evidence type="ECO:0000256" key="4">
    <source>
        <dbReference type="ARBA" id="ARBA00022989"/>
    </source>
</evidence>
<keyword evidence="8" id="KW-1185">Reference proteome</keyword>
<sequence>MPRCSGRVAAAVAGGAPLGSVLVAVGGLYVAQSVVTGVTLMGLPAILRESGLPLERIGLVYLALLPWVLKCLWSGAVERTRLPPAGRPRIVALGTLISALAAASGTRAPEPLGALALLSAATAAFGFVPLYAEPMAHASPAQAGIDFTLFQCADALIALIALIGGAVSGVPAGQLGDPACFALAACASLAAAVAAARLIRRAAREAGTGRGSTGRIANAALP</sequence>
<evidence type="ECO:0008006" key="9">
    <source>
        <dbReference type="Google" id="ProtNLM"/>
    </source>
</evidence>
<feature type="transmembrane region" description="Helical" evidence="6">
    <location>
        <begin position="89"/>
        <end position="106"/>
    </location>
</feature>
<dbReference type="Gene3D" id="1.20.1250.20">
    <property type="entry name" value="MFS general substrate transporter like domains"/>
    <property type="match status" value="1"/>
</dbReference>
<accession>A0ABW1WQP8</accession>
<evidence type="ECO:0000313" key="8">
    <source>
        <dbReference type="Proteomes" id="UP001596237"/>
    </source>
</evidence>
<dbReference type="InterPro" id="IPR036259">
    <property type="entry name" value="MFS_trans_sf"/>
</dbReference>
<dbReference type="InterPro" id="IPR004752">
    <property type="entry name" value="AmpG_permease/AT-1"/>
</dbReference>
<evidence type="ECO:0000256" key="3">
    <source>
        <dbReference type="ARBA" id="ARBA00022692"/>
    </source>
</evidence>
<protein>
    <recommendedName>
        <fullName evidence="9">MFS transporter</fullName>
    </recommendedName>
</protein>
<gene>
    <name evidence="7" type="ORF">ACFQDP_09145</name>
</gene>
<feature type="transmembrane region" description="Helical" evidence="6">
    <location>
        <begin position="112"/>
        <end position="132"/>
    </location>
</feature>
<organism evidence="7 8">
    <name type="scientific">Methylorubrum zatmanii</name>
    <dbReference type="NCBI Taxonomy" id="29429"/>
    <lineage>
        <taxon>Bacteria</taxon>
        <taxon>Pseudomonadati</taxon>
        <taxon>Pseudomonadota</taxon>
        <taxon>Alphaproteobacteria</taxon>
        <taxon>Hyphomicrobiales</taxon>
        <taxon>Methylobacteriaceae</taxon>
        <taxon>Methylorubrum</taxon>
    </lineage>
</organism>
<dbReference type="Proteomes" id="UP001596237">
    <property type="component" value="Unassembled WGS sequence"/>
</dbReference>
<evidence type="ECO:0000256" key="1">
    <source>
        <dbReference type="ARBA" id="ARBA00004141"/>
    </source>
</evidence>
<dbReference type="SUPFAM" id="SSF103473">
    <property type="entry name" value="MFS general substrate transporter"/>
    <property type="match status" value="1"/>
</dbReference>
<keyword evidence="3 6" id="KW-0812">Transmembrane</keyword>
<feature type="transmembrane region" description="Helical" evidence="6">
    <location>
        <begin position="21"/>
        <end position="47"/>
    </location>
</feature>
<evidence type="ECO:0000256" key="2">
    <source>
        <dbReference type="ARBA" id="ARBA00022448"/>
    </source>
</evidence>
<dbReference type="PANTHER" id="PTHR12778">
    <property type="entry name" value="SOLUTE CARRIER FAMILY 33 ACETYL-COA TRANSPORTER -RELATED"/>
    <property type="match status" value="1"/>
</dbReference>
<keyword evidence="2" id="KW-0813">Transport</keyword>
<feature type="transmembrane region" description="Helical" evidence="6">
    <location>
        <begin position="144"/>
        <end position="167"/>
    </location>
</feature>
<reference evidence="8" key="1">
    <citation type="journal article" date="2019" name="Int. J. Syst. Evol. Microbiol.">
        <title>The Global Catalogue of Microorganisms (GCM) 10K type strain sequencing project: providing services to taxonomists for standard genome sequencing and annotation.</title>
        <authorList>
            <consortium name="The Broad Institute Genomics Platform"/>
            <consortium name="The Broad Institute Genome Sequencing Center for Infectious Disease"/>
            <person name="Wu L."/>
            <person name="Ma J."/>
        </authorList>
    </citation>
    <scope>NUCLEOTIDE SEQUENCE [LARGE SCALE GENOMIC DNA]</scope>
    <source>
        <strain evidence="8">CCUG 36916</strain>
    </source>
</reference>
<dbReference type="PANTHER" id="PTHR12778:SF10">
    <property type="entry name" value="MAJOR FACILITATOR SUPERFAMILY DOMAIN-CONTAINING PROTEIN 3"/>
    <property type="match status" value="1"/>
</dbReference>